<evidence type="ECO:0000313" key="8">
    <source>
        <dbReference type="EMBL" id="QEM39057.1"/>
    </source>
</evidence>
<dbReference type="GO" id="GO:0042742">
    <property type="term" value="P:defense response to bacterium"/>
    <property type="evidence" value="ECO:0007669"/>
    <property type="project" value="UniProtKB-KW"/>
</dbReference>
<dbReference type="AlphaFoldDB" id="A0A5C1K3L1"/>
<dbReference type="EMBL" id="MK387855">
    <property type="protein sequence ID" value="QEM39057.1"/>
    <property type="molecule type" value="mRNA"/>
</dbReference>
<keyword evidence="4" id="KW-0929">Antimicrobial</keyword>
<keyword evidence="6" id="KW-0044">Antibiotic</keyword>
<evidence type="ECO:0000256" key="7">
    <source>
        <dbReference type="SAM" id="SignalP"/>
    </source>
</evidence>
<proteinExistence type="evidence at transcript level"/>
<evidence type="ECO:0000256" key="6">
    <source>
        <dbReference type="ARBA" id="ARBA00023022"/>
    </source>
</evidence>
<feature type="signal peptide" evidence="7">
    <location>
        <begin position="1"/>
        <end position="22"/>
    </location>
</feature>
<comment type="subcellular location">
    <subcellularLocation>
        <location evidence="1">Secreted</location>
    </subcellularLocation>
</comment>
<evidence type="ECO:0000256" key="1">
    <source>
        <dbReference type="ARBA" id="ARBA00004613"/>
    </source>
</evidence>
<dbReference type="Pfam" id="PF08107">
    <property type="entry name" value="Antimicrobial12"/>
    <property type="match status" value="1"/>
</dbReference>
<organism evidence="8">
    <name type="scientific">Sebastiscus marmoratus</name>
    <name type="common">False kelpfish</name>
    <name type="synonym">Sebastes marmoratus</name>
    <dbReference type="NCBI Taxonomy" id="41446"/>
    <lineage>
        <taxon>Eukaryota</taxon>
        <taxon>Metazoa</taxon>
        <taxon>Chordata</taxon>
        <taxon>Craniata</taxon>
        <taxon>Vertebrata</taxon>
        <taxon>Euteleostomi</taxon>
        <taxon>Actinopterygii</taxon>
        <taxon>Neopterygii</taxon>
        <taxon>Teleostei</taxon>
        <taxon>Neoteleostei</taxon>
        <taxon>Acanthomorphata</taxon>
        <taxon>Eupercaria</taxon>
        <taxon>Perciformes</taxon>
        <taxon>Scorpaenoidei</taxon>
        <taxon>Sebastidae</taxon>
        <taxon>Sebastinae</taxon>
        <taxon>Sebastiscus</taxon>
    </lineage>
</organism>
<evidence type="ECO:0000256" key="2">
    <source>
        <dbReference type="ARBA" id="ARBA00007419"/>
    </source>
</evidence>
<keyword evidence="5" id="KW-0027">Amidation</keyword>
<keyword evidence="3" id="KW-0964">Secreted</keyword>
<evidence type="ECO:0000256" key="5">
    <source>
        <dbReference type="ARBA" id="ARBA00022815"/>
    </source>
</evidence>
<dbReference type="GO" id="GO:0005576">
    <property type="term" value="C:extracellular region"/>
    <property type="evidence" value="ECO:0007669"/>
    <property type="project" value="UniProtKB-SubCell"/>
</dbReference>
<accession>A0A5C1K3L1</accession>
<keyword evidence="7" id="KW-0732">Signal</keyword>
<evidence type="ECO:0000256" key="3">
    <source>
        <dbReference type="ARBA" id="ARBA00022525"/>
    </source>
</evidence>
<protein>
    <submittedName>
        <fullName evidence="8">Moronecidin</fullName>
    </submittedName>
</protein>
<comment type="similarity">
    <text evidence="2">Belongs to the pleurocidin family.</text>
</comment>
<dbReference type="InterPro" id="IPR012515">
    <property type="entry name" value="Antimicrobial12"/>
</dbReference>
<reference evidence="8" key="1">
    <citation type="journal article" date="2019" name="Fish Shellfish Immunol.">
        <title>Antimicrobial activity and mechanisms of multiple antimicrobial peptides isolated from rockfish Sebastiscus marmoratus.</title>
        <authorList>
            <person name="Bo J."/>
            <person name="Yang Y."/>
            <person name="Zheng R."/>
            <person name="Fang C."/>
            <person name="Jiang Y."/>
            <person name="Liu J."/>
            <person name="Chen M."/>
            <person name="Hong F."/>
            <person name="Bailey C."/>
            <person name="Segner H."/>
            <person name="Wang K."/>
        </authorList>
    </citation>
    <scope>NUCLEOTIDE SEQUENCE</scope>
</reference>
<feature type="chain" id="PRO_5022674662" evidence="7">
    <location>
        <begin position="23"/>
        <end position="60"/>
    </location>
</feature>
<evidence type="ECO:0000256" key="4">
    <source>
        <dbReference type="ARBA" id="ARBA00022529"/>
    </source>
</evidence>
<name>A0A5C1K3L1_SEBMA</name>
<sequence>MRFITLFLVLSMVVLMAEPGEAFFRHIVGAISRIFGQKQRDMADQQELDQRAFDRERAFA</sequence>